<dbReference type="PANTHER" id="PTHR33887">
    <property type="entry name" value="PB1 DOMAIN-CONTAINING PROTEIN"/>
    <property type="match status" value="1"/>
</dbReference>
<dbReference type="Pfam" id="PF15874">
    <property type="entry name" value="Il2rg"/>
    <property type="match status" value="1"/>
</dbReference>
<name>W5NCJ8_LEPOC</name>
<dbReference type="InParanoid" id="W5NCJ8"/>
<sequence length="182" mass="19646">MFICIKHGDNEQFLANTNCPLVLLLQYVRNRLGLPQTALIDLCDDRGSLKLLFLCRQPQESASRLLAPRATLAVCAVHRKHAGALGCRGNSRDGSYGSISPLLASPEPPLLEALQTQRDSLEKARLRQLRSQEDRRPESPAQGAPPAPTGRGKTGVRAGHLAGDTAEDDAPRRAGGKRGVRA</sequence>
<dbReference type="eggNOG" id="ENOG502S153">
    <property type="taxonomic scope" value="Eukaryota"/>
</dbReference>
<evidence type="ECO:0000256" key="1">
    <source>
        <dbReference type="SAM" id="MobiDB-lite"/>
    </source>
</evidence>
<accession>W5NCJ8</accession>
<dbReference type="FunCoup" id="W5NCJ8">
    <property type="interactions" value="3"/>
</dbReference>
<dbReference type="Bgee" id="ENSLOCG00000014906">
    <property type="expression patterns" value="Expressed in testis and 7 other cell types or tissues"/>
</dbReference>
<reference evidence="2" key="2">
    <citation type="submission" date="2025-08" db="UniProtKB">
        <authorList>
            <consortium name="Ensembl"/>
        </authorList>
    </citation>
    <scope>IDENTIFICATION</scope>
</reference>
<evidence type="ECO:0000313" key="2">
    <source>
        <dbReference type="Ensembl" id="ENSLOCP00000018357.1"/>
    </source>
</evidence>
<reference evidence="2" key="3">
    <citation type="submission" date="2025-09" db="UniProtKB">
        <authorList>
            <consortium name="Ensembl"/>
        </authorList>
    </citation>
    <scope>IDENTIFICATION</scope>
</reference>
<dbReference type="GeneTree" id="ENSGT00510000049291"/>
<dbReference type="HOGENOM" id="CLU_126634_0_0_1"/>
<dbReference type="EMBL" id="AHAT01016802">
    <property type="status" value="NOT_ANNOTATED_CDS"/>
    <property type="molecule type" value="Genomic_DNA"/>
</dbReference>
<dbReference type="Ensembl" id="ENSLOCT00000018389.1">
    <property type="protein sequence ID" value="ENSLOCP00000018357.1"/>
    <property type="gene ID" value="ENSLOCG00000014906.1"/>
</dbReference>
<dbReference type="InterPro" id="IPR039471">
    <property type="entry name" value="CXorf65-like"/>
</dbReference>
<feature type="region of interest" description="Disordered" evidence="1">
    <location>
        <begin position="118"/>
        <end position="182"/>
    </location>
</feature>
<dbReference type="AlphaFoldDB" id="W5NCJ8"/>
<dbReference type="OMA" id="RVKMLRI"/>
<feature type="compositionally biased region" description="Basic and acidic residues" evidence="1">
    <location>
        <begin position="119"/>
        <end position="138"/>
    </location>
</feature>
<proteinExistence type="predicted"/>
<protein>
    <submittedName>
        <fullName evidence="2">Chromosome X open reading frame 65</fullName>
    </submittedName>
</protein>
<reference evidence="3" key="1">
    <citation type="submission" date="2011-12" db="EMBL/GenBank/DDBJ databases">
        <title>The Draft Genome of Lepisosteus oculatus.</title>
        <authorList>
            <consortium name="The Broad Institute Genome Assembly &amp; Analysis Group"/>
            <consortium name="Computational R&amp;D Group"/>
            <consortium name="and Sequencing Platform"/>
            <person name="Di Palma F."/>
            <person name="Alfoldi J."/>
            <person name="Johnson J."/>
            <person name="Berlin A."/>
            <person name="Gnerre S."/>
            <person name="Jaffe D."/>
            <person name="MacCallum I."/>
            <person name="Young S."/>
            <person name="Walker B.J."/>
            <person name="Lander E.S."/>
            <person name="Lindblad-Toh K."/>
        </authorList>
    </citation>
    <scope>NUCLEOTIDE SEQUENCE [LARGE SCALE GENOMIC DNA]</scope>
</reference>
<dbReference type="PANTHER" id="PTHR33887:SF4">
    <property type="entry name" value="AB2-183"/>
    <property type="match status" value="1"/>
</dbReference>
<keyword evidence="3" id="KW-1185">Reference proteome</keyword>
<dbReference type="Proteomes" id="UP000018468">
    <property type="component" value="Linkage group LG7"/>
</dbReference>
<evidence type="ECO:0000313" key="3">
    <source>
        <dbReference type="Proteomes" id="UP000018468"/>
    </source>
</evidence>
<organism evidence="2 3">
    <name type="scientific">Lepisosteus oculatus</name>
    <name type="common">Spotted gar</name>
    <dbReference type="NCBI Taxonomy" id="7918"/>
    <lineage>
        <taxon>Eukaryota</taxon>
        <taxon>Metazoa</taxon>
        <taxon>Chordata</taxon>
        <taxon>Craniata</taxon>
        <taxon>Vertebrata</taxon>
        <taxon>Euteleostomi</taxon>
        <taxon>Actinopterygii</taxon>
        <taxon>Neopterygii</taxon>
        <taxon>Holostei</taxon>
        <taxon>Semionotiformes</taxon>
        <taxon>Lepisosteidae</taxon>
        <taxon>Lepisosteus</taxon>
    </lineage>
</organism>